<dbReference type="EMBL" id="FN543107">
    <property type="protein sequence ID" value="CBA32643.1"/>
    <property type="molecule type" value="Genomic_DNA"/>
</dbReference>
<accession>C9YFG1</accession>
<name>C9YFG1_CURXX</name>
<organism evidence="1">
    <name type="scientific">Curvibacter symbiont subsp. Hydra magnipapillata</name>
    <dbReference type="NCBI Taxonomy" id="667019"/>
    <lineage>
        <taxon>Bacteria</taxon>
        <taxon>Pseudomonadati</taxon>
        <taxon>Pseudomonadota</taxon>
        <taxon>Betaproteobacteria</taxon>
        <taxon>Burkholderiales</taxon>
        <taxon>Comamonadaceae</taxon>
        <taxon>Curvibacter</taxon>
    </lineage>
</organism>
<reference evidence="1" key="1">
    <citation type="journal article" date="2010" name="Nature">
        <title>The Dynamic genome of Hydra.</title>
        <authorList>
            <person name="Chapman J.A."/>
            <person name="Kirkness E.F."/>
            <person name="Simakov O."/>
            <person name="Hampson S.E."/>
            <person name="Mitros T."/>
            <person name="Weinmaier T."/>
            <person name="Rattei T."/>
            <person name="Balasubramanian P.G."/>
            <person name="Borman J."/>
            <person name="Busam D."/>
            <person name="Disbennett K."/>
            <person name="Pfannkoch C."/>
            <person name="Sumin N."/>
            <person name="Sutton G."/>
            <person name="Viswanathan L."/>
            <person name="Walenz B."/>
            <person name="Goodstein D.M."/>
            <person name="Hellsten U."/>
            <person name="Kawashima T."/>
            <person name="Prochnik S.E."/>
            <person name="Putnam N.H."/>
            <person name="Shu S."/>
            <person name="Blumberg B."/>
            <person name="Dana C.E."/>
            <person name="Gee L."/>
            <person name="Kibler D.F."/>
            <person name="Law L."/>
            <person name="Lindgens D."/>
            <person name="Martinez D.E."/>
            <person name="Peng J."/>
            <person name="Wigge P.A."/>
            <person name="Bertulat B."/>
            <person name="Guder C."/>
            <person name="Nakamura Y."/>
            <person name="Ozbek S."/>
            <person name="Watanabe H."/>
            <person name="Khalturin K."/>
            <person name="Hemmrich G."/>
            <person name="Franke A."/>
            <person name="Augustin R."/>
            <person name="Fraune S."/>
            <person name="Hayakawa E."/>
            <person name="Hayakawa S."/>
            <person name="Hirose M."/>
            <person name="Hwang J."/>
            <person name="Ikeo K."/>
            <person name="Nishimiya-Fujisawa C."/>
            <person name="Ogura A."/>
            <person name="Takahashi T."/>
            <person name="Steinmetz P.R."/>
            <person name="Zhang X."/>
            <person name="Aufschnaiter R."/>
            <person name="Eder M.K."/>
            <person name="Gorny A.K."/>
            <person name="Salvenmoser W."/>
            <person name="Heimberg A.M."/>
            <person name="Wheeler B.M."/>
            <person name="Peterson K.J."/>
            <person name="Boettger A."/>
            <person name="Tischler P."/>
            <person name="Wolf A."/>
            <person name="Gojobori T."/>
            <person name="Remington K.A."/>
            <person name="Strausberg R.L."/>
            <person name="Venter J."/>
            <person name="Technau U."/>
            <person name="Hobmayer B."/>
            <person name="Bosch T.C."/>
            <person name="Holstein T.W."/>
            <person name="Fujisawa T."/>
            <person name="Bode H.R."/>
            <person name="David C.N."/>
            <person name="Rokhsar D.S."/>
            <person name="Steele R.E."/>
        </authorList>
    </citation>
    <scope>NUCLEOTIDE SEQUENCE</scope>
</reference>
<proteinExistence type="predicted"/>
<sequence length="56" mass="6355">MLLTLSLSAGRAISEGSINLRCMRRRLFQLERFVSELRTYCFCTLHRIHGPSGKGA</sequence>
<protein>
    <submittedName>
        <fullName evidence="1">Uncharacterized protein</fullName>
    </submittedName>
</protein>
<dbReference type="AlphaFoldDB" id="C9YFG1"/>
<gene>
    <name evidence="1" type="ORF">Csp_D33170</name>
</gene>
<evidence type="ECO:0000313" key="1">
    <source>
        <dbReference type="EMBL" id="CBA32643.1"/>
    </source>
</evidence>